<feature type="signal peptide" evidence="1">
    <location>
        <begin position="1"/>
        <end position="24"/>
    </location>
</feature>
<dbReference type="RefSeq" id="WP_183634242.1">
    <property type="nucleotide sequence ID" value="NZ_BAABLE010000011.1"/>
</dbReference>
<dbReference type="Proteomes" id="UP000561045">
    <property type="component" value="Unassembled WGS sequence"/>
</dbReference>
<evidence type="ECO:0000256" key="1">
    <source>
        <dbReference type="SAM" id="SignalP"/>
    </source>
</evidence>
<keyword evidence="3" id="KW-1185">Reference proteome</keyword>
<dbReference type="EMBL" id="JACIET010000001">
    <property type="protein sequence ID" value="MBB4012440.1"/>
    <property type="molecule type" value="Genomic_DNA"/>
</dbReference>
<gene>
    <name evidence="2" type="ORF">GGR36_001748</name>
</gene>
<feature type="chain" id="PRO_5032532842" description="NarX-like N-terminal domain-containing protein" evidence="1">
    <location>
        <begin position="25"/>
        <end position="255"/>
    </location>
</feature>
<accession>A0A840BHJ8</accession>
<sequence length="255" mass="28443">MKPILRRDFMLLGASALCCAPLWAANKKPPAPSLSVLNQAGQFAMHTERIGKYWIQIGVGIDVDRARLHMQDSIQAFERLVALLVRSVRGEQMLLIEQRARVFRMAWAVKPAPEGVRRISSLGQDLADLGMKLFAQLAQSQPVEGTRRLSDANEARMLTQRMARLALTRQWGMAAPDVSLVIEQQRKAFAARLEALNSDAGLPENARADLQLARQQWVFVDQALATKEDLKAATQAANLAERERELLDSLCLHLV</sequence>
<evidence type="ECO:0000313" key="2">
    <source>
        <dbReference type="EMBL" id="MBB4012440.1"/>
    </source>
</evidence>
<evidence type="ECO:0000313" key="3">
    <source>
        <dbReference type="Proteomes" id="UP000561045"/>
    </source>
</evidence>
<name>A0A840BHJ8_9RHOO</name>
<protein>
    <recommendedName>
        <fullName evidence="4">NarX-like N-terminal domain-containing protein</fullName>
    </recommendedName>
</protein>
<proteinExistence type="predicted"/>
<organism evidence="2 3">
    <name type="scientific">Niveibacterium umoris</name>
    <dbReference type="NCBI Taxonomy" id="1193620"/>
    <lineage>
        <taxon>Bacteria</taxon>
        <taxon>Pseudomonadati</taxon>
        <taxon>Pseudomonadota</taxon>
        <taxon>Betaproteobacteria</taxon>
        <taxon>Rhodocyclales</taxon>
        <taxon>Rhodocyclaceae</taxon>
        <taxon>Niveibacterium</taxon>
    </lineage>
</organism>
<reference evidence="2 3" key="1">
    <citation type="submission" date="2020-08" db="EMBL/GenBank/DDBJ databases">
        <title>Genomic Encyclopedia of Type Strains, Phase IV (KMG-IV): sequencing the most valuable type-strain genomes for metagenomic binning, comparative biology and taxonomic classification.</title>
        <authorList>
            <person name="Goeker M."/>
        </authorList>
    </citation>
    <scope>NUCLEOTIDE SEQUENCE [LARGE SCALE GENOMIC DNA]</scope>
    <source>
        <strain evidence="2 3">DSM 106739</strain>
    </source>
</reference>
<keyword evidence="1" id="KW-0732">Signal</keyword>
<dbReference type="AlphaFoldDB" id="A0A840BHJ8"/>
<comment type="caution">
    <text evidence="2">The sequence shown here is derived from an EMBL/GenBank/DDBJ whole genome shotgun (WGS) entry which is preliminary data.</text>
</comment>
<evidence type="ECO:0008006" key="4">
    <source>
        <dbReference type="Google" id="ProtNLM"/>
    </source>
</evidence>